<dbReference type="InterPro" id="IPR026847">
    <property type="entry name" value="VPS13"/>
</dbReference>
<dbReference type="Proteomes" id="UP000585474">
    <property type="component" value="Unassembled WGS sequence"/>
</dbReference>
<dbReference type="AlphaFoldDB" id="A0A7J0F280"/>
<sequence length="473" mass="51930">MSCAQLFKSGSGEYEVVASHNLGGSDGLIDLHYIIIGYFSLPDWYCKGNEQPTSENARCMDSEEYIVITYKFEDIPPECLVAENKIARKNHCLNVLGRDLSLSLLLNSGLLDSSLTDQNFGRGYITFIAPFSADVWVRIPHESDSSCLSTLGSTIVMARVDNGQLIVKDQFSSFDRESKGFSSDVLHFLQFKKSIKGNGAFQLEGLTGTFTENATSSGQVSPVLDIHLSTSEQGSAQFTFSSDLNVKVKKISVLLTDGKESCFFSLSFVTKRGPWRSSKLAGCSIATWVSRGSSKGPLLEILLRNLLLHANVAENKLEGSVAGDLLVNYNNISKVETSFFHIDSSYDLGIVLHMHGFKPSSLKFLSKFNGTKFSLAKTITFDPTLNDGTISATVEKVMVAFSGAREICIFVPYLLYNCTGFPLIVSDCTKEMKRYGCIIPSCYDLGEQDILIGRKDGLGLLSSSQDHRILLIV</sequence>
<protein>
    <submittedName>
        <fullName evidence="1">Vacuolar protein sorting-associated protein, putative</fullName>
    </submittedName>
</protein>
<evidence type="ECO:0000313" key="1">
    <source>
        <dbReference type="EMBL" id="GFY92309.1"/>
    </source>
</evidence>
<evidence type="ECO:0000313" key="2">
    <source>
        <dbReference type="Proteomes" id="UP000585474"/>
    </source>
</evidence>
<dbReference type="GO" id="GO:0045053">
    <property type="term" value="P:protein retention in Golgi apparatus"/>
    <property type="evidence" value="ECO:0007669"/>
    <property type="project" value="TreeGrafter"/>
</dbReference>
<comment type="caution">
    <text evidence="1">The sequence shown here is derived from an EMBL/GenBank/DDBJ whole genome shotgun (WGS) entry which is preliminary data.</text>
</comment>
<reference evidence="1 2" key="1">
    <citation type="submission" date="2019-07" db="EMBL/GenBank/DDBJ databases">
        <title>De Novo Assembly of kiwifruit Actinidia rufa.</title>
        <authorList>
            <person name="Sugita-Konishi S."/>
            <person name="Sato K."/>
            <person name="Mori E."/>
            <person name="Abe Y."/>
            <person name="Kisaki G."/>
            <person name="Hamano K."/>
            <person name="Suezawa K."/>
            <person name="Otani M."/>
            <person name="Fukuda T."/>
            <person name="Manabe T."/>
            <person name="Gomi K."/>
            <person name="Tabuchi M."/>
            <person name="Akimitsu K."/>
            <person name="Kataoka I."/>
        </authorList>
    </citation>
    <scope>NUCLEOTIDE SEQUENCE [LARGE SCALE GENOMIC DNA]</scope>
    <source>
        <strain evidence="2">cv. Fuchu</strain>
    </source>
</reference>
<dbReference type="PANTHER" id="PTHR16166">
    <property type="entry name" value="VACUOLAR PROTEIN SORTING-ASSOCIATED PROTEIN VPS13"/>
    <property type="match status" value="1"/>
</dbReference>
<gene>
    <name evidence="1" type="ORF">Acr_08g0007050</name>
</gene>
<dbReference type="EMBL" id="BJWL01000008">
    <property type="protein sequence ID" value="GFY92309.1"/>
    <property type="molecule type" value="Genomic_DNA"/>
</dbReference>
<dbReference type="GO" id="GO:0006623">
    <property type="term" value="P:protein targeting to vacuole"/>
    <property type="evidence" value="ECO:0007669"/>
    <property type="project" value="TreeGrafter"/>
</dbReference>
<dbReference type="PANTHER" id="PTHR16166:SF143">
    <property type="entry name" value="PROTEIN SORTING-ASSOCIATED PROTEIN, PUTATIVE (DUF1162)-RELATED"/>
    <property type="match status" value="1"/>
</dbReference>
<organism evidence="1 2">
    <name type="scientific">Actinidia rufa</name>
    <dbReference type="NCBI Taxonomy" id="165716"/>
    <lineage>
        <taxon>Eukaryota</taxon>
        <taxon>Viridiplantae</taxon>
        <taxon>Streptophyta</taxon>
        <taxon>Embryophyta</taxon>
        <taxon>Tracheophyta</taxon>
        <taxon>Spermatophyta</taxon>
        <taxon>Magnoliopsida</taxon>
        <taxon>eudicotyledons</taxon>
        <taxon>Gunneridae</taxon>
        <taxon>Pentapetalae</taxon>
        <taxon>asterids</taxon>
        <taxon>Ericales</taxon>
        <taxon>Actinidiaceae</taxon>
        <taxon>Actinidia</taxon>
    </lineage>
</organism>
<keyword evidence="2" id="KW-1185">Reference proteome</keyword>
<accession>A0A7J0F280</accession>
<dbReference type="OrthoDB" id="1743363at2759"/>
<name>A0A7J0F280_9ERIC</name>
<proteinExistence type="predicted"/>